<feature type="compositionally biased region" description="Polar residues" evidence="1">
    <location>
        <begin position="351"/>
        <end position="375"/>
    </location>
</feature>
<dbReference type="VEuPathDB" id="FungiDB:TRICI_001260"/>
<feature type="compositionally biased region" description="Polar residues" evidence="1">
    <location>
        <begin position="157"/>
        <end position="167"/>
    </location>
</feature>
<feature type="compositionally biased region" description="Low complexity" evidence="1">
    <location>
        <begin position="182"/>
        <end position="239"/>
    </location>
</feature>
<feature type="compositionally biased region" description="Gly residues" evidence="1">
    <location>
        <begin position="561"/>
        <end position="570"/>
    </location>
</feature>
<feature type="compositionally biased region" description="Low complexity" evidence="1">
    <location>
        <begin position="321"/>
        <end position="345"/>
    </location>
</feature>
<feature type="compositionally biased region" description="Basic and acidic residues" evidence="1">
    <location>
        <begin position="517"/>
        <end position="532"/>
    </location>
</feature>
<accession>A0A642VCQ9</accession>
<evidence type="ECO:0000313" key="3">
    <source>
        <dbReference type="Proteomes" id="UP000761534"/>
    </source>
</evidence>
<feature type="compositionally biased region" description="Basic and acidic residues" evidence="1">
    <location>
        <begin position="613"/>
        <end position="623"/>
    </location>
</feature>
<proteinExistence type="predicted"/>
<dbReference type="Proteomes" id="UP000761534">
    <property type="component" value="Unassembled WGS sequence"/>
</dbReference>
<keyword evidence="3" id="KW-1185">Reference proteome</keyword>
<feature type="compositionally biased region" description="Gly residues" evidence="1">
    <location>
        <begin position="481"/>
        <end position="493"/>
    </location>
</feature>
<evidence type="ECO:0000256" key="1">
    <source>
        <dbReference type="SAM" id="MobiDB-lite"/>
    </source>
</evidence>
<dbReference type="EMBL" id="SWFS01000093">
    <property type="protein sequence ID" value="KAA8916634.1"/>
    <property type="molecule type" value="Genomic_DNA"/>
</dbReference>
<feature type="compositionally biased region" description="Low complexity" evidence="1">
    <location>
        <begin position="26"/>
        <end position="35"/>
    </location>
</feature>
<feature type="region of interest" description="Disordered" evidence="1">
    <location>
        <begin position="16"/>
        <end position="644"/>
    </location>
</feature>
<sequence length="644" mass="65728">MTGIVDQVSKTVSHAIFGTSSDEQDATATATAHDSSQPRSTAAAGEPRIPGSYEEDSEAKDASMGEYTHRQGGNTADIGPKDTSELSGHQESSNRDYGYGMESGRSDLNRQGQQKGEDLDRSGVSQQQMQSDLKKNATASSHQRTSSASDQAKDAAYSTSNRAQTAYESGMGRIDSSRKGHQQPQTQSQTQTQAQTQNKQADTTTTSSDTAGKSGMGGTAAAAGATGAAAAGGTAAAIGSHEKSKDTTASSHQDTQLAQDYDSQDRDIAGTTSEENGKKSGHRRRNSHSFKQAIGRIFKRRSSKGGKDDEQPTSPTADKNGAGTTEAGLATGAAAVGAGTGAAATSDAHNKQATTADTMKKNQQYTAADNSMSQSRTEDTAIGTSGIKSSSDMATANKSMASSDMKTDTTTGASGMRSGDTTMGSSGMKSDDTTMGSSNMKSGDTTLGSSEMGSSDMKSGDASMGTESSENKSGMSSTMGAGLGAAAGAGAGYGMSQAGKMGTTGDKVKQGISTTHKNMDFEKDVDLSKGDMKQNLTSTGKNLGQDAYKSGSGAFKELSGGAAGGAGVGAMGSKKEGSEDATTTTSGQDQSYQSTLDPGSANSSSGATMDTGRYARTDLDKDTSQQAEGKHRHLDHGNGPAKEN</sequence>
<feature type="compositionally biased region" description="Polar residues" evidence="1">
    <location>
        <begin position="123"/>
        <end position="150"/>
    </location>
</feature>
<reference evidence="2" key="1">
    <citation type="journal article" date="2019" name="G3 (Bethesda)">
        <title>Genome Assemblies of Two Rare Opportunistic Yeast Pathogens: Diutina rugosa (syn. Candida rugosa) and Trichomonascus ciferrii (syn. Candida ciferrii).</title>
        <authorList>
            <person name="Mixao V."/>
            <person name="Saus E."/>
            <person name="Hansen A.P."/>
            <person name="Lass-Florl C."/>
            <person name="Gabaldon T."/>
        </authorList>
    </citation>
    <scope>NUCLEOTIDE SEQUENCE</scope>
    <source>
        <strain evidence="2">CBS 4856</strain>
    </source>
</reference>
<comment type="caution">
    <text evidence="2">The sequence shown here is derived from an EMBL/GenBank/DDBJ whole genome shotgun (WGS) entry which is preliminary data.</text>
</comment>
<evidence type="ECO:0000313" key="2">
    <source>
        <dbReference type="EMBL" id="KAA8916634.1"/>
    </source>
</evidence>
<feature type="compositionally biased region" description="Polar residues" evidence="1">
    <location>
        <begin position="382"/>
        <end position="457"/>
    </location>
</feature>
<organism evidence="2 3">
    <name type="scientific">Trichomonascus ciferrii</name>
    <dbReference type="NCBI Taxonomy" id="44093"/>
    <lineage>
        <taxon>Eukaryota</taxon>
        <taxon>Fungi</taxon>
        <taxon>Dikarya</taxon>
        <taxon>Ascomycota</taxon>
        <taxon>Saccharomycotina</taxon>
        <taxon>Dipodascomycetes</taxon>
        <taxon>Dipodascales</taxon>
        <taxon>Trichomonascaceae</taxon>
        <taxon>Trichomonascus</taxon>
        <taxon>Trichomonascus ciferrii complex</taxon>
    </lineage>
</organism>
<protein>
    <submittedName>
        <fullName evidence="2">Uncharacterized protein</fullName>
    </submittedName>
</protein>
<feature type="compositionally biased region" description="Polar residues" evidence="1">
    <location>
        <begin position="580"/>
        <end position="608"/>
    </location>
</feature>
<feature type="compositionally biased region" description="Basic residues" evidence="1">
    <location>
        <begin position="279"/>
        <end position="288"/>
    </location>
</feature>
<name>A0A642VCQ9_9ASCO</name>
<gene>
    <name evidence="2" type="ORF">TRICI_001260</name>
</gene>
<dbReference type="AlphaFoldDB" id="A0A642VCQ9"/>
<feature type="compositionally biased region" description="Polar residues" evidence="1">
    <location>
        <begin position="247"/>
        <end position="258"/>
    </location>
</feature>
<feature type="compositionally biased region" description="Basic and acidic residues" evidence="1">
    <location>
        <begin position="59"/>
        <end position="69"/>
    </location>
</feature>